<evidence type="ECO:0000313" key="3">
    <source>
        <dbReference type="Proteomes" id="UP000051952"/>
    </source>
</evidence>
<name>A0A0S4IYK7_BODSA</name>
<feature type="region of interest" description="Disordered" evidence="1">
    <location>
        <begin position="464"/>
        <end position="494"/>
    </location>
</feature>
<dbReference type="VEuPathDB" id="TriTrypDB:BSAL_75825"/>
<dbReference type="EMBL" id="CYKH01000699">
    <property type="protein sequence ID" value="CUG20938.1"/>
    <property type="molecule type" value="Genomic_DNA"/>
</dbReference>
<feature type="region of interest" description="Disordered" evidence="1">
    <location>
        <begin position="342"/>
        <end position="370"/>
    </location>
</feature>
<sequence length="545" mass="57560">MLQIELDTSVCSPQQMDATGNAFASTSAVAGGSSQSSAQIQQQQPTATTAAAQSGVIGDVLFDFPLSFTIHTELFLYRERFSTTGGRTTSGRRSPISRGTSPAVDAEAAANPPEAAQLNVTTSSLLLSTTVAVEGTTTTQSQPQLSAEDRLEDSVLIRFTRTPYEFRHLLDTLAFVFPSLLLPKWPTVVLDRFPGDVLPARQAMAAFLQLTLHSLAALDDVVTHECFLSFIDHAACPRGKYQQMKIKRHLLDEEHALGRVQQHDRALQPLTANVSKNLIAAATNTSVGHIPQAGGGGGVASEDVALIAQLHLDAAFLRNLMATLQAFQAECLTARMKLQKELSDRQQRRKSAAGGANTSSNGSSSSSSAASSGNNGLLSIFSSKLLSLADLSVVIAKAGGGRTLDELPPHAAAHLGDRICSSAAYGTAMTGTISYLGPKTAGKKSDRLVGISWDDPLPFANTGPSFQQSSYSSPSDVPSSPSSPGATLTSGHWSGAAGTNGKFACRRDQGSMQRWSQVFRDPCEDVTIAAILETCVAVDRCLNPP</sequence>
<reference evidence="3" key="1">
    <citation type="submission" date="2015-09" db="EMBL/GenBank/DDBJ databases">
        <authorList>
            <consortium name="Pathogen Informatics"/>
        </authorList>
    </citation>
    <scope>NUCLEOTIDE SEQUENCE [LARGE SCALE GENOMIC DNA]</scope>
    <source>
        <strain evidence="3">Lake Konstanz</strain>
    </source>
</reference>
<proteinExistence type="predicted"/>
<feature type="non-terminal residue" evidence="2">
    <location>
        <position position="545"/>
    </location>
</feature>
<accession>A0A0S4IYK7</accession>
<organism evidence="2 3">
    <name type="scientific">Bodo saltans</name>
    <name type="common">Flagellated protozoan</name>
    <dbReference type="NCBI Taxonomy" id="75058"/>
    <lineage>
        <taxon>Eukaryota</taxon>
        <taxon>Discoba</taxon>
        <taxon>Euglenozoa</taxon>
        <taxon>Kinetoplastea</taxon>
        <taxon>Metakinetoplastina</taxon>
        <taxon>Eubodonida</taxon>
        <taxon>Bodonidae</taxon>
        <taxon>Bodo</taxon>
    </lineage>
</organism>
<keyword evidence="3" id="KW-1185">Reference proteome</keyword>
<gene>
    <name evidence="2" type="ORF">BSAL_75825</name>
</gene>
<protein>
    <submittedName>
        <fullName evidence="2">GPI-anchored surface protein, putative</fullName>
    </submittedName>
</protein>
<feature type="region of interest" description="Disordered" evidence="1">
    <location>
        <begin position="85"/>
        <end position="110"/>
    </location>
</feature>
<evidence type="ECO:0000256" key="1">
    <source>
        <dbReference type="SAM" id="MobiDB-lite"/>
    </source>
</evidence>
<feature type="compositionally biased region" description="Low complexity" evidence="1">
    <location>
        <begin position="464"/>
        <end position="484"/>
    </location>
</feature>
<feature type="compositionally biased region" description="Low complexity" evidence="1">
    <location>
        <begin position="352"/>
        <end position="370"/>
    </location>
</feature>
<evidence type="ECO:0000313" key="2">
    <source>
        <dbReference type="EMBL" id="CUG20938.1"/>
    </source>
</evidence>
<dbReference type="Proteomes" id="UP000051952">
    <property type="component" value="Unassembled WGS sequence"/>
</dbReference>
<dbReference type="AlphaFoldDB" id="A0A0S4IYK7"/>